<keyword evidence="3" id="KW-0269">Exonuclease</keyword>
<dbReference type="GO" id="GO:0006364">
    <property type="term" value="P:rRNA processing"/>
    <property type="evidence" value="ECO:0007669"/>
    <property type="project" value="TreeGrafter"/>
</dbReference>
<dbReference type="PANTHER" id="PTHR12801">
    <property type="entry name" value="RNA EXONUCLEASE REXO1 / RECO3 FAMILY MEMBER-RELATED"/>
    <property type="match status" value="1"/>
</dbReference>
<feature type="compositionally biased region" description="Basic and acidic residues" evidence="4">
    <location>
        <begin position="130"/>
        <end position="146"/>
    </location>
</feature>
<evidence type="ECO:0000256" key="3">
    <source>
        <dbReference type="ARBA" id="ARBA00022839"/>
    </source>
</evidence>
<dbReference type="GO" id="GO:0003676">
    <property type="term" value="F:nucleic acid binding"/>
    <property type="evidence" value="ECO:0007669"/>
    <property type="project" value="InterPro"/>
</dbReference>
<evidence type="ECO:0000256" key="2">
    <source>
        <dbReference type="ARBA" id="ARBA00022801"/>
    </source>
</evidence>
<organism evidence="5 6">
    <name type="scientific">Tetrapyrgos nigripes</name>
    <dbReference type="NCBI Taxonomy" id="182062"/>
    <lineage>
        <taxon>Eukaryota</taxon>
        <taxon>Fungi</taxon>
        <taxon>Dikarya</taxon>
        <taxon>Basidiomycota</taxon>
        <taxon>Agaricomycotina</taxon>
        <taxon>Agaricomycetes</taxon>
        <taxon>Agaricomycetidae</taxon>
        <taxon>Agaricales</taxon>
        <taxon>Marasmiineae</taxon>
        <taxon>Marasmiaceae</taxon>
        <taxon>Tetrapyrgos</taxon>
    </lineage>
</organism>
<evidence type="ECO:0000313" key="6">
    <source>
        <dbReference type="Proteomes" id="UP000559256"/>
    </source>
</evidence>
<accession>A0A8H5CQS1</accession>
<dbReference type="InterPro" id="IPR047021">
    <property type="entry name" value="REXO1/3/4-like"/>
</dbReference>
<dbReference type="GO" id="GO:0004527">
    <property type="term" value="F:exonuclease activity"/>
    <property type="evidence" value="ECO:0007669"/>
    <property type="project" value="UniProtKB-KW"/>
</dbReference>
<comment type="caution">
    <text evidence="5">The sequence shown here is derived from an EMBL/GenBank/DDBJ whole genome shotgun (WGS) entry which is preliminary data.</text>
</comment>
<dbReference type="GO" id="GO:0000027">
    <property type="term" value="P:ribosomal large subunit assembly"/>
    <property type="evidence" value="ECO:0007669"/>
    <property type="project" value="TreeGrafter"/>
</dbReference>
<sequence>MVKAKSFDKIQKQVANLIKDRILIGYAIYNDLKVLLLSHPRPLICDTQYFTEKYKVVKSKYVALRNLVKQELDVSIQEGEHSSLTDARATMGVYRLHRKEWEKSSLGIQAATLLSANAAAKGKTPEPAGDGEREDKEKMKKKDKDKGKKRKVPLAAGEEDDDDDDEDENADDEEGRGLSSGLSSKSSKKPKKQKEFAGGGRKGVSSGLSTIVRQKGKVENDRGKARGGTAGAGSGASQKNSAVKDPWWKELGGLDSGSGGYKCQGIKVFS</sequence>
<dbReference type="Proteomes" id="UP000559256">
    <property type="component" value="Unassembled WGS sequence"/>
</dbReference>
<dbReference type="AlphaFoldDB" id="A0A8H5CQS1"/>
<dbReference type="EMBL" id="JAACJM010000103">
    <property type="protein sequence ID" value="KAF5346309.1"/>
    <property type="molecule type" value="Genomic_DNA"/>
</dbReference>
<dbReference type="OrthoDB" id="8191639at2759"/>
<dbReference type="Gene3D" id="3.30.420.10">
    <property type="entry name" value="Ribonuclease H-like superfamily/Ribonuclease H"/>
    <property type="match status" value="1"/>
</dbReference>
<evidence type="ECO:0000256" key="4">
    <source>
        <dbReference type="SAM" id="MobiDB-lite"/>
    </source>
</evidence>
<evidence type="ECO:0008006" key="7">
    <source>
        <dbReference type="Google" id="ProtNLM"/>
    </source>
</evidence>
<dbReference type="InterPro" id="IPR012337">
    <property type="entry name" value="RNaseH-like_sf"/>
</dbReference>
<dbReference type="GO" id="GO:0005634">
    <property type="term" value="C:nucleus"/>
    <property type="evidence" value="ECO:0007669"/>
    <property type="project" value="TreeGrafter"/>
</dbReference>
<gene>
    <name evidence="5" type="ORF">D9758_011489</name>
</gene>
<evidence type="ECO:0000256" key="1">
    <source>
        <dbReference type="ARBA" id="ARBA00022722"/>
    </source>
</evidence>
<keyword evidence="2" id="KW-0378">Hydrolase</keyword>
<keyword evidence="6" id="KW-1185">Reference proteome</keyword>
<protein>
    <recommendedName>
        <fullName evidence="7">RNA exonuclease 4</fullName>
    </recommendedName>
</protein>
<feature type="region of interest" description="Disordered" evidence="4">
    <location>
        <begin position="118"/>
        <end position="248"/>
    </location>
</feature>
<keyword evidence="1" id="KW-0540">Nuclease</keyword>
<dbReference type="SUPFAM" id="SSF53098">
    <property type="entry name" value="Ribonuclease H-like"/>
    <property type="match status" value="1"/>
</dbReference>
<name>A0A8H5CQS1_9AGAR</name>
<feature type="compositionally biased region" description="Acidic residues" evidence="4">
    <location>
        <begin position="157"/>
        <end position="174"/>
    </location>
</feature>
<dbReference type="InterPro" id="IPR036397">
    <property type="entry name" value="RNaseH_sf"/>
</dbReference>
<dbReference type="PANTHER" id="PTHR12801:SF45">
    <property type="entry name" value="RNA EXONUCLEASE 4"/>
    <property type="match status" value="1"/>
</dbReference>
<evidence type="ECO:0000313" key="5">
    <source>
        <dbReference type="EMBL" id="KAF5346309.1"/>
    </source>
</evidence>
<proteinExistence type="predicted"/>
<reference evidence="5 6" key="1">
    <citation type="journal article" date="2020" name="ISME J.">
        <title>Uncovering the hidden diversity of litter-decomposition mechanisms in mushroom-forming fungi.</title>
        <authorList>
            <person name="Floudas D."/>
            <person name="Bentzer J."/>
            <person name="Ahren D."/>
            <person name="Johansson T."/>
            <person name="Persson P."/>
            <person name="Tunlid A."/>
        </authorList>
    </citation>
    <scope>NUCLEOTIDE SEQUENCE [LARGE SCALE GENOMIC DNA]</scope>
    <source>
        <strain evidence="5 6">CBS 291.85</strain>
    </source>
</reference>